<organism evidence="1 2">
    <name type="scientific">Flavobacterium aquidurense</name>
    <dbReference type="NCBI Taxonomy" id="362413"/>
    <lineage>
        <taxon>Bacteria</taxon>
        <taxon>Pseudomonadati</taxon>
        <taxon>Bacteroidota</taxon>
        <taxon>Flavobacteriia</taxon>
        <taxon>Flavobacteriales</taxon>
        <taxon>Flavobacteriaceae</taxon>
        <taxon>Flavobacterium</taxon>
    </lineage>
</organism>
<evidence type="ECO:0000313" key="1">
    <source>
        <dbReference type="EMBL" id="KQB37811.1"/>
    </source>
</evidence>
<protein>
    <recommendedName>
        <fullName evidence="3">Lipoprotein</fullName>
    </recommendedName>
</protein>
<evidence type="ECO:0000313" key="2">
    <source>
        <dbReference type="Proteomes" id="UP000050443"/>
    </source>
</evidence>
<dbReference type="Proteomes" id="UP000050443">
    <property type="component" value="Unassembled WGS sequence"/>
</dbReference>
<proteinExistence type="predicted"/>
<reference evidence="1 2" key="1">
    <citation type="submission" date="2014-09" db="EMBL/GenBank/DDBJ databases">
        <title>Genome sequence of Flavobacterium aquidurense RC62.</title>
        <authorList>
            <person name="Kim J.F."/>
            <person name="Kwak M.-J."/>
        </authorList>
    </citation>
    <scope>NUCLEOTIDE SEQUENCE [LARGE SCALE GENOMIC DNA]</scope>
    <source>
        <strain evidence="1 2">RC62</strain>
    </source>
</reference>
<dbReference type="STRING" id="362413.RC62_2977"/>
<gene>
    <name evidence="1" type="ORF">RC62_2977</name>
</gene>
<accession>A0A0Q0W0S0</accession>
<comment type="caution">
    <text evidence="1">The sequence shown here is derived from an EMBL/GenBank/DDBJ whole genome shotgun (WGS) entry which is preliminary data.</text>
</comment>
<dbReference type="EMBL" id="JRLF01000015">
    <property type="protein sequence ID" value="KQB37811.1"/>
    <property type="molecule type" value="Genomic_DNA"/>
</dbReference>
<dbReference type="InterPro" id="IPR058148">
    <property type="entry name" value="M949_RS01915-like_dom"/>
</dbReference>
<dbReference type="PATRIC" id="fig|362413.3.peg.2927"/>
<dbReference type="OrthoDB" id="8585774at2"/>
<evidence type="ECO:0008006" key="3">
    <source>
        <dbReference type="Google" id="ProtNLM"/>
    </source>
</evidence>
<dbReference type="AlphaFoldDB" id="A0A0Q0W0S0"/>
<name>A0A0Q0W0S0_9FLAO</name>
<dbReference type="NCBIfam" id="NF046077">
    <property type="entry name" value="LPS_M949_RS01915"/>
    <property type="match status" value="1"/>
</dbReference>
<dbReference type="RefSeq" id="WP_055098531.1">
    <property type="nucleotide sequence ID" value="NZ_JRLF01000015.1"/>
</dbReference>
<dbReference type="PROSITE" id="PS51257">
    <property type="entry name" value="PROKAR_LIPOPROTEIN"/>
    <property type="match status" value="1"/>
</dbReference>
<sequence length="242" mass="27653">MLNKKHTTNIVILSLLILLFTGCKPDAKEQAKTTEKSALSDTEDFVLEVNKIDSTQFPASVKYEGFIKNAVRWKDKSGDNIVITTETGIYTSKKFKHEAEDSSDAELFAYHYILSNNEAKQTWKVYDYISDCPVDIVASFVKNTFKVTDLDNNGIAEVWLMYKTVCHGDVSPSNMKIIMYEGNNKFAMRGENKVQVGSDENDKKSFLGGEYKMDENFKKAPKAFKDYAQKLWNDNIIENWEN</sequence>